<evidence type="ECO:0000313" key="2">
    <source>
        <dbReference type="EMBL" id="GBP14240.1"/>
    </source>
</evidence>
<name>A0A4C1TKV6_EUMVA</name>
<gene>
    <name evidence="2" type="ORF">EVAR_7664_1</name>
</gene>
<proteinExistence type="predicted"/>
<dbReference type="EMBL" id="BGZK01000062">
    <property type="protein sequence ID" value="GBP14240.1"/>
    <property type="molecule type" value="Genomic_DNA"/>
</dbReference>
<keyword evidence="3" id="KW-1185">Reference proteome</keyword>
<protein>
    <submittedName>
        <fullName evidence="2">Uncharacterized protein</fullName>
    </submittedName>
</protein>
<comment type="caution">
    <text evidence="2">The sequence shown here is derived from an EMBL/GenBank/DDBJ whole genome shotgun (WGS) entry which is preliminary data.</text>
</comment>
<reference evidence="2 3" key="1">
    <citation type="journal article" date="2019" name="Commun. Biol.">
        <title>The bagworm genome reveals a unique fibroin gene that provides high tensile strength.</title>
        <authorList>
            <person name="Kono N."/>
            <person name="Nakamura H."/>
            <person name="Ohtoshi R."/>
            <person name="Tomita M."/>
            <person name="Numata K."/>
            <person name="Arakawa K."/>
        </authorList>
    </citation>
    <scope>NUCLEOTIDE SEQUENCE [LARGE SCALE GENOMIC DNA]</scope>
</reference>
<feature type="region of interest" description="Disordered" evidence="1">
    <location>
        <begin position="104"/>
        <end position="131"/>
    </location>
</feature>
<evidence type="ECO:0000256" key="1">
    <source>
        <dbReference type="SAM" id="MobiDB-lite"/>
    </source>
</evidence>
<dbReference type="Proteomes" id="UP000299102">
    <property type="component" value="Unassembled WGS sequence"/>
</dbReference>
<evidence type="ECO:0000313" key="3">
    <source>
        <dbReference type="Proteomes" id="UP000299102"/>
    </source>
</evidence>
<dbReference type="AlphaFoldDB" id="A0A4C1TKV6"/>
<organism evidence="2 3">
    <name type="scientific">Eumeta variegata</name>
    <name type="common">Bagworm moth</name>
    <name type="synonym">Eumeta japonica</name>
    <dbReference type="NCBI Taxonomy" id="151549"/>
    <lineage>
        <taxon>Eukaryota</taxon>
        <taxon>Metazoa</taxon>
        <taxon>Ecdysozoa</taxon>
        <taxon>Arthropoda</taxon>
        <taxon>Hexapoda</taxon>
        <taxon>Insecta</taxon>
        <taxon>Pterygota</taxon>
        <taxon>Neoptera</taxon>
        <taxon>Endopterygota</taxon>
        <taxon>Lepidoptera</taxon>
        <taxon>Glossata</taxon>
        <taxon>Ditrysia</taxon>
        <taxon>Tineoidea</taxon>
        <taxon>Psychidae</taxon>
        <taxon>Oiketicinae</taxon>
        <taxon>Eumeta</taxon>
    </lineage>
</organism>
<sequence>MWGVPLCLRRPNVFVELIDRALIDASSKFGRSKEFPLKRLRERLAISPGAHPPGTSAEDEVVLRATICAGRGPPSRPAAPPLSDPTHRRSYRFLVYKTTRFGARERGGGARRGPANDLIKINDDSDSRPSSSRYFHNVMGEGSRITSLILLIRFGKGGIETFGRGGWPGRGAAGVSEGGRCGRNNTRQCPSDGRVTSGGAPTLAIFSPCTAAPRTPRAAPPTPVAMHSDTCLNSDTFRSDTLIT</sequence>
<accession>A0A4C1TKV6</accession>